<dbReference type="GO" id="GO:0061630">
    <property type="term" value="F:ubiquitin protein ligase activity"/>
    <property type="evidence" value="ECO:0007669"/>
    <property type="project" value="UniProtKB-EC"/>
</dbReference>
<evidence type="ECO:0000256" key="3">
    <source>
        <dbReference type="ARBA" id="ARBA00022771"/>
    </source>
</evidence>
<dbReference type="OrthoDB" id="10266039at2759"/>
<name>A0A9N9B4R9_9GLOM</name>
<dbReference type="PANTHER" id="PTHR23163">
    <property type="entry name" value="RING FINGER PROTEIN-RELATED"/>
    <property type="match status" value="1"/>
</dbReference>
<dbReference type="GO" id="GO:0006325">
    <property type="term" value="P:chromatin organization"/>
    <property type="evidence" value="ECO:0007669"/>
    <property type="project" value="UniProtKB-KW"/>
</dbReference>
<feature type="coiled-coil region" evidence="7">
    <location>
        <begin position="573"/>
        <end position="628"/>
    </location>
</feature>
<feature type="coiled-coil region" evidence="7">
    <location>
        <begin position="227"/>
        <end position="257"/>
    </location>
</feature>
<keyword evidence="6 7" id="KW-0175">Coiled coil</keyword>
<keyword evidence="6" id="KW-0156">Chromatin regulator</keyword>
<accession>A0A9N9B4R9</accession>
<keyword evidence="10" id="KW-1185">Reference proteome</keyword>
<organism evidence="9 10">
    <name type="scientific">Acaulospora morrowiae</name>
    <dbReference type="NCBI Taxonomy" id="94023"/>
    <lineage>
        <taxon>Eukaryota</taxon>
        <taxon>Fungi</taxon>
        <taxon>Fungi incertae sedis</taxon>
        <taxon>Mucoromycota</taxon>
        <taxon>Glomeromycotina</taxon>
        <taxon>Glomeromycetes</taxon>
        <taxon>Diversisporales</taxon>
        <taxon>Acaulosporaceae</taxon>
        <taxon>Acaulospora</taxon>
    </lineage>
</organism>
<feature type="compositionally biased region" description="Polar residues" evidence="8">
    <location>
        <begin position="24"/>
        <end position="42"/>
    </location>
</feature>
<sequence>MADRKRAHYDSNTNYGPSPKKPYNAQSSSESLQNEQGASSDGLSDYQAFANIDISEPEWLEKYQKDALVSAMRKYKCQAVEALDLNQDLLGKDEGYRKKLIIVYQLLEYLRKFLIRFYDEVHLNGISSTDVHFNGPYLNRTNDSLHENESLEYTRRIVAAIVEKMTNWFRGRDEFLKEMKNYDHDDNASRLAEEYYKEIEKFNSMYSDIVEKIGSYENRLSEVHSLIRELEITRASLELTSRNLESTQDKLEQLEKSVDRSNIFVINPFLHLGRKADSKSGNSVNKSMSEKLELIELRTIAESRVKELNDTQAEKAELRRKIQDLQEKIRCLPEERIRESELFKILQLELDALNDSYAHLYALFEIKTREAQTLTVSRDKVDDLTKSEMKRMDQEFQEVKKEYHNDLERIRSKRNELVKEVESLRTMIPQEFQKISSIRMEIIHNLKEEVRKLYTRIAEIESNKSRKSLPSFGESSARESQENDLTKKFETISTENQMKIEQIGDSCKPEYIKELNDRIRELEFMNDIYRQYEKAQSSEIEMLFSQQKRRDDDTHVSVFDTQDQRIEPLKQSLIKFQQKLAEKTEENLKIQNEISSMNIVVSQQHEQLGTQKNELNSTKSQLEKYSKDSASALQSLVMIKQKLVYIDNEIKVEQKISEMLRNDRDANVKEYSQELRRRDEEKRVAEKKMRQMKEQLEVATKEVEELRSSALSSDAQKLLEAYETKWNAWIDSSKVEIVNAQNADNNS</sequence>
<keyword evidence="3 6" id="KW-0863">Zinc-finger</keyword>
<evidence type="ECO:0000256" key="7">
    <source>
        <dbReference type="SAM" id="Coils"/>
    </source>
</evidence>
<evidence type="ECO:0000256" key="4">
    <source>
        <dbReference type="ARBA" id="ARBA00022833"/>
    </source>
</evidence>
<comment type="catalytic activity">
    <reaction evidence="6">
        <text>S-ubiquitinyl-[E2 ubiquitin-conjugating enzyme]-L-cysteine + [acceptor protein]-L-lysine = [E2 ubiquitin-conjugating enzyme]-L-cysteine + N(6)-ubiquitinyl-[acceptor protein]-L-lysine.</text>
        <dbReference type="EC" id="2.3.2.27"/>
    </reaction>
</comment>
<dbReference type="InterPro" id="IPR013956">
    <property type="entry name" value="E3_ubiquit_lig_Bre1"/>
</dbReference>
<protein>
    <recommendedName>
        <fullName evidence="6">E3 ubiquitin protein ligase</fullName>
        <ecNumber evidence="6">2.3.2.27</ecNumber>
    </recommendedName>
</protein>
<feature type="non-terminal residue" evidence="9">
    <location>
        <position position="747"/>
    </location>
</feature>
<feature type="region of interest" description="Disordered" evidence="8">
    <location>
        <begin position="465"/>
        <end position="485"/>
    </location>
</feature>
<dbReference type="EC" id="2.3.2.27" evidence="6"/>
<feature type="coiled-coil region" evidence="7">
    <location>
        <begin position="668"/>
        <end position="709"/>
    </location>
</feature>
<evidence type="ECO:0000256" key="8">
    <source>
        <dbReference type="SAM" id="MobiDB-lite"/>
    </source>
</evidence>
<comment type="similarity">
    <text evidence="6">Belongs to the BRE1 family.</text>
</comment>
<comment type="caution">
    <text evidence="9">The sequence shown here is derived from an EMBL/GenBank/DDBJ whole genome shotgun (WGS) entry which is preliminary data.</text>
</comment>
<evidence type="ECO:0000313" key="10">
    <source>
        <dbReference type="Proteomes" id="UP000789342"/>
    </source>
</evidence>
<proteinExistence type="inferred from homology"/>
<keyword evidence="6" id="KW-0808">Transferase</keyword>
<reference evidence="9" key="1">
    <citation type="submission" date="2021-06" db="EMBL/GenBank/DDBJ databases">
        <authorList>
            <person name="Kallberg Y."/>
            <person name="Tangrot J."/>
            <person name="Rosling A."/>
        </authorList>
    </citation>
    <scope>NUCLEOTIDE SEQUENCE</scope>
    <source>
        <strain evidence="9">CL551</strain>
    </source>
</reference>
<keyword evidence="6" id="KW-0833">Ubl conjugation pathway</keyword>
<dbReference type="GO" id="GO:0033503">
    <property type="term" value="C:HULC complex"/>
    <property type="evidence" value="ECO:0007669"/>
    <property type="project" value="TreeGrafter"/>
</dbReference>
<keyword evidence="4 6" id="KW-0862">Zinc</keyword>
<dbReference type="GO" id="GO:0005634">
    <property type="term" value="C:nucleus"/>
    <property type="evidence" value="ECO:0007669"/>
    <property type="project" value="UniProtKB-SubCell"/>
</dbReference>
<dbReference type="GO" id="GO:0008270">
    <property type="term" value="F:zinc ion binding"/>
    <property type="evidence" value="ECO:0007669"/>
    <property type="project" value="UniProtKB-KW"/>
</dbReference>
<feature type="compositionally biased region" description="Basic and acidic residues" evidence="8">
    <location>
        <begin position="476"/>
        <end position="485"/>
    </location>
</feature>
<keyword evidence="5 6" id="KW-0539">Nucleus</keyword>
<dbReference type="PANTHER" id="PTHR23163:SF0">
    <property type="entry name" value="E3 UBIQUITIN-PROTEIN LIGASE BRE1"/>
    <property type="match status" value="1"/>
</dbReference>
<evidence type="ECO:0000256" key="5">
    <source>
        <dbReference type="ARBA" id="ARBA00023242"/>
    </source>
</evidence>
<keyword evidence="2 6" id="KW-0479">Metal-binding</keyword>
<dbReference type="Proteomes" id="UP000789342">
    <property type="component" value="Unassembled WGS sequence"/>
</dbReference>
<comment type="pathway">
    <text evidence="6">Protein modification; protein ubiquitination.</text>
</comment>
<comment type="subcellular location">
    <subcellularLocation>
        <location evidence="1 6">Nucleus</location>
    </subcellularLocation>
</comment>
<feature type="coiled-coil region" evidence="7">
    <location>
        <begin position="400"/>
        <end position="463"/>
    </location>
</feature>
<dbReference type="EMBL" id="CAJVPV010003383">
    <property type="protein sequence ID" value="CAG8550712.1"/>
    <property type="molecule type" value="Genomic_DNA"/>
</dbReference>
<gene>
    <name evidence="9" type="ORF">AMORRO_LOCUS5560</name>
</gene>
<evidence type="ECO:0000256" key="6">
    <source>
        <dbReference type="RuleBase" id="RU365038"/>
    </source>
</evidence>
<feature type="region of interest" description="Disordered" evidence="8">
    <location>
        <begin position="1"/>
        <end position="42"/>
    </location>
</feature>
<evidence type="ECO:0000313" key="9">
    <source>
        <dbReference type="EMBL" id="CAG8550712.1"/>
    </source>
</evidence>
<feature type="coiled-coil region" evidence="7">
    <location>
        <begin position="301"/>
        <end position="335"/>
    </location>
</feature>
<evidence type="ECO:0000256" key="2">
    <source>
        <dbReference type="ARBA" id="ARBA00022723"/>
    </source>
</evidence>
<dbReference type="AlphaFoldDB" id="A0A9N9B4R9"/>
<evidence type="ECO:0000256" key="1">
    <source>
        <dbReference type="ARBA" id="ARBA00004123"/>
    </source>
</evidence>
<dbReference type="GO" id="GO:0016567">
    <property type="term" value="P:protein ubiquitination"/>
    <property type="evidence" value="ECO:0007669"/>
    <property type="project" value="UniProtKB-UniRule"/>
</dbReference>